<dbReference type="Pfam" id="PF10884">
    <property type="entry name" value="DUF2683"/>
    <property type="match status" value="1"/>
</dbReference>
<organism evidence="1 2">
    <name type="scientific">Pedobacter ureilyticus</name>
    <dbReference type="NCBI Taxonomy" id="1393051"/>
    <lineage>
        <taxon>Bacteria</taxon>
        <taxon>Pseudomonadati</taxon>
        <taxon>Bacteroidota</taxon>
        <taxon>Sphingobacteriia</taxon>
        <taxon>Sphingobacteriales</taxon>
        <taxon>Sphingobacteriaceae</taxon>
        <taxon>Pedobacter</taxon>
    </lineage>
</organism>
<dbReference type="Proteomes" id="UP001517247">
    <property type="component" value="Unassembled WGS sequence"/>
</dbReference>
<accession>A0ABW9J9G5</accession>
<evidence type="ECO:0000313" key="2">
    <source>
        <dbReference type="Proteomes" id="UP001517247"/>
    </source>
</evidence>
<reference evidence="1 2" key="1">
    <citation type="submission" date="2024-12" db="EMBL/GenBank/DDBJ databases">
        <authorList>
            <person name="Hu S."/>
        </authorList>
    </citation>
    <scope>NUCLEOTIDE SEQUENCE [LARGE SCALE GENOMIC DNA]</scope>
    <source>
        <strain evidence="1 2">THG-T11</strain>
    </source>
</reference>
<sequence>METLVMHPANKEQLAALKAIAKALKIPFEKKEDKDQYDPAFVKMVKDADNRGNFKTVDPTDIWESLGLK</sequence>
<dbReference type="RefSeq" id="WP_138722949.1">
    <property type="nucleotide sequence ID" value="NZ_SSHJ02000006.1"/>
</dbReference>
<keyword evidence="2" id="KW-1185">Reference proteome</keyword>
<proteinExistence type="predicted"/>
<protein>
    <submittedName>
        <fullName evidence="1">DUF2683 family protein</fullName>
    </submittedName>
</protein>
<evidence type="ECO:0000313" key="1">
    <source>
        <dbReference type="EMBL" id="MFN0255831.1"/>
    </source>
</evidence>
<dbReference type="InterPro" id="IPR020271">
    <property type="entry name" value="Uncharacterised_MJ1172"/>
</dbReference>
<gene>
    <name evidence="1" type="ORF">E6A44_009635</name>
</gene>
<comment type="caution">
    <text evidence="1">The sequence shown here is derived from an EMBL/GenBank/DDBJ whole genome shotgun (WGS) entry which is preliminary data.</text>
</comment>
<dbReference type="EMBL" id="SSHJ02000006">
    <property type="protein sequence ID" value="MFN0255831.1"/>
    <property type="molecule type" value="Genomic_DNA"/>
</dbReference>
<name>A0ABW9J9G5_9SPHI</name>